<dbReference type="Gene3D" id="3.30.70.1820">
    <property type="entry name" value="L1 transposable element, RRM domain"/>
    <property type="match status" value="1"/>
</dbReference>
<evidence type="ECO:0000313" key="2">
    <source>
        <dbReference type="EMBL" id="CAH2315105.1"/>
    </source>
</evidence>
<dbReference type="PANTHER" id="PTHR11505">
    <property type="entry name" value="L1 TRANSPOSABLE ELEMENT-RELATED"/>
    <property type="match status" value="1"/>
</dbReference>
<gene>
    <name evidence="2" type="ORF">PECUL_23A061266</name>
</gene>
<feature type="non-terminal residue" evidence="2">
    <location>
        <position position="119"/>
    </location>
</feature>
<organism evidence="2 3">
    <name type="scientific">Pelobates cultripes</name>
    <name type="common">Western spadefoot toad</name>
    <dbReference type="NCBI Taxonomy" id="61616"/>
    <lineage>
        <taxon>Eukaryota</taxon>
        <taxon>Metazoa</taxon>
        <taxon>Chordata</taxon>
        <taxon>Craniata</taxon>
        <taxon>Vertebrata</taxon>
        <taxon>Euteleostomi</taxon>
        <taxon>Amphibia</taxon>
        <taxon>Batrachia</taxon>
        <taxon>Anura</taxon>
        <taxon>Pelobatoidea</taxon>
        <taxon>Pelobatidae</taxon>
        <taxon>Pelobates</taxon>
    </lineage>
</organism>
<name>A0AAD1T369_PELCU</name>
<accession>A0AAD1T369</accession>
<protein>
    <submittedName>
        <fullName evidence="2">Uncharacterized protein</fullName>
    </submittedName>
</protein>
<feature type="non-terminal residue" evidence="2">
    <location>
        <position position="1"/>
    </location>
</feature>
<proteinExistence type="predicted"/>
<evidence type="ECO:0000256" key="1">
    <source>
        <dbReference type="SAM" id="MobiDB-lite"/>
    </source>
</evidence>
<dbReference type="Proteomes" id="UP001295444">
    <property type="component" value="Chromosome 09"/>
</dbReference>
<feature type="compositionally biased region" description="Basic and acidic residues" evidence="1">
    <location>
        <begin position="33"/>
        <end position="42"/>
    </location>
</feature>
<sequence length="119" mass="13719">DIENRLHYQEQLHLDFEEKVNSLQKQLNQQAEKSADTKDRSRGNNLCIRGFSETIDNVELSIYFQSVVKAVKPNDTNFDLSLDCIHRLPKPNSAPAATLKDVIVQFHYYHVKEEFLGAT</sequence>
<feature type="region of interest" description="Disordered" evidence="1">
    <location>
        <begin position="25"/>
        <end position="44"/>
    </location>
</feature>
<reference evidence="2" key="1">
    <citation type="submission" date="2022-03" db="EMBL/GenBank/DDBJ databases">
        <authorList>
            <person name="Alioto T."/>
            <person name="Alioto T."/>
            <person name="Gomez Garrido J."/>
        </authorList>
    </citation>
    <scope>NUCLEOTIDE SEQUENCE</scope>
</reference>
<evidence type="ECO:0000313" key="3">
    <source>
        <dbReference type="Proteomes" id="UP001295444"/>
    </source>
</evidence>
<dbReference type="EMBL" id="OW240920">
    <property type="protein sequence ID" value="CAH2315105.1"/>
    <property type="molecule type" value="Genomic_DNA"/>
</dbReference>
<keyword evidence="3" id="KW-1185">Reference proteome</keyword>
<dbReference type="AlphaFoldDB" id="A0AAD1T369"/>
<dbReference type="InterPro" id="IPR004244">
    <property type="entry name" value="Transposase_22"/>
</dbReference>